<dbReference type="PROSITE" id="PS50115">
    <property type="entry name" value="ARFGAP"/>
    <property type="match status" value="1"/>
</dbReference>
<dbReference type="PRINTS" id="PR00405">
    <property type="entry name" value="REVINTRACTNG"/>
</dbReference>
<evidence type="ECO:0000256" key="1">
    <source>
        <dbReference type="ARBA" id="ARBA00022468"/>
    </source>
</evidence>
<dbReference type="CDD" id="cd08204">
    <property type="entry name" value="ArfGap"/>
    <property type="match status" value="1"/>
</dbReference>
<dbReference type="Gramene" id="FCD_00035197-RA">
    <property type="protein sequence ID" value="FCD_00035197-RA:cds"/>
    <property type="gene ID" value="FCD_00035197"/>
</dbReference>
<reference evidence="7" key="1">
    <citation type="submission" date="2023-07" db="EMBL/GenBank/DDBJ databases">
        <title>draft genome sequence of fig (Ficus carica).</title>
        <authorList>
            <person name="Takahashi T."/>
            <person name="Nishimura K."/>
        </authorList>
    </citation>
    <scope>NUCLEOTIDE SEQUENCE</scope>
</reference>
<dbReference type="FunFam" id="1.10.220.150:FF:000009">
    <property type="entry name" value="stromal membrane-associated protein 1 isoform X1"/>
    <property type="match status" value="1"/>
</dbReference>
<dbReference type="SUPFAM" id="SSF57863">
    <property type="entry name" value="ArfGap/RecO-like zinc finger"/>
    <property type="match status" value="1"/>
</dbReference>
<evidence type="ECO:0000259" key="6">
    <source>
        <dbReference type="PROSITE" id="PS50115"/>
    </source>
</evidence>
<dbReference type="AlphaFoldDB" id="A0AA88DPW6"/>
<evidence type="ECO:0000256" key="2">
    <source>
        <dbReference type="ARBA" id="ARBA00022723"/>
    </source>
</evidence>
<dbReference type="InterPro" id="IPR001164">
    <property type="entry name" value="ArfGAP_dom"/>
</dbReference>
<evidence type="ECO:0000256" key="5">
    <source>
        <dbReference type="PROSITE-ProRule" id="PRU00288"/>
    </source>
</evidence>
<proteinExistence type="predicted"/>
<dbReference type="SMART" id="SM00105">
    <property type="entry name" value="ArfGap"/>
    <property type="match status" value="1"/>
</dbReference>
<dbReference type="InterPro" id="IPR044520">
    <property type="entry name" value="ARF_GAP_AGD5/15"/>
</dbReference>
<feature type="domain" description="Arf-GAP" evidence="6">
    <location>
        <begin position="16"/>
        <end position="138"/>
    </location>
</feature>
<accession>A0AA88DPW6</accession>
<evidence type="ECO:0000256" key="3">
    <source>
        <dbReference type="ARBA" id="ARBA00022771"/>
    </source>
</evidence>
<evidence type="ECO:0000313" key="8">
    <source>
        <dbReference type="Proteomes" id="UP001187192"/>
    </source>
</evidence>
<dbReference type="PANTHER" id="PTHR46419">
    <property type="entry name" value="ADP-RIBOSYLATION FACTOR GTPASE-ACTIVATING PROTEIN AGD5"/>
    <property type="match status" value="1"/>
</dbReference>
<gene>
    <name evidence="7" type="ORF">TIFTF001_028383</name>
</gene>
<evidence type="ECO:0000256" key="4">
    <source>
        <dbReference type="ARBA" id="ARBA00022833"/>
    </source>
</evidence>
<dbReference type="Pfam" id="PF01412">
    <property type="entry name" value="ArfGap"/>
    <property type="match status" value="1"/>
</dbReference>
<protein>
    <recommendedName>
        <fullName evidence="6">Arf-GAP domain-containing protein</fullName>
    </recommendedName>
</protein>
<sequence length="321" mass="36032">MNEKASVSKELNAKHTKILEGLLKLPQNRECADCRTKAPRWASVNLGIFICMQCSGIHRGLGVHISKVRSTTLDTWLPEQVAFMECKNKSQLTSMGNEMANSYWEATMPYDFNRSAIEKLIRDKYEEKRWIGKNTPKSTAKSGEMNRNVNVVGVGSDSPRKARSLSLEEEILTKHATRTATPIAKSRGGSLDINIHSTTSSAFSMGQAEPAEFQNPEKAKNSNCATDLFSLLYVNDAQKDCLTEPPSCWATFDCKTTLFSHFFYFKFARGTYGLVWICFWSNIMSSKAHLGLKLQKFLLQDIFVRSNIIPAVPVETAAFMD</sequence>
<dbReference type="GO" id="GO:0008270">
    <property type="term" value="F:zinc ion binding"/>
    <property type="evidence" value="ECO:0007669"/>
    <property type="project" value="UniProtKB-KW"/>
</dbReference>
<dbReference type="EMBL" id="BTGU01000086">
    <property type="protein sequence ID" value="GMN59295.1"/>
    <property type="molecule type" value="Genomic_DNA"/>
</dbReference>
<dbReference type="GO" id="GO:0005096">
    <property type="term" value="F:GTPase activator activity"/>
    <property type="evidence" value="ECO:0007669"/>
    <property type="project" value="UniProtKB-KW"/>
</dbReference>
<keyword evidence="4" id="KW-0862">Zinc</keyword>
<dbReference type="Proteomes" id="UP001187192">
    <property type="component" value="Unassembled WGS sequence"/>
</dbReference>
<comment type="caution">
    <text evidence="7">The sequence shown here is derived from an EMBL/GenBank/DDBJ whole genome shotgun (WGS) entry which is preliminary data.</text>
</comment>
<keyword evidence="8" id="KW-1185">Reference proteome</keyword>
<name>A0AA88DPW6_FICCA</name>
<dbReference type="InterPro" id="IPR038508">
    <property type="entry name" value="ArfGAP_dom_sf"/>
</dbReference>
<dbReference type="InterPro" id="IPR037278">
    <property type="entry name" value="ARFGAP/RecO"/>
</dbReference>
<keyword evidence="2" id="KW-0479">Metal-binding</keyword>
<dbReference type="Gene3D" id="1.10.220.150">
    <property type="entry name" value="Arf GTPase activating protein"/>
    <property type="match status" value="1"/>
</dbReference>
<organism evidence="7 8">
    <name type="scientific">Ficus carica</name>
    <name type="common">Common fig</name>
    <dbReference type="NCBI Taxonomy" id="3494"/>
    <lineage>
        <taxon>Eukaryota</taxon>
        <taxon>Viridiplantae</taxon>
        <taxon>Streptophyta</taxon>
        <taxon>Embryophyta</taxon>
        <taxon>Tracheophyta</taxon>
        <taxon>Spermatophyta</taxon>
        <taxon>Magnoliopsida</taxon>
        <taxon>eudicotyledons</taxon>
        <taxon>Gunneridae</taxon>
        <taxon>Pentapetalae</taxon>
        <taxon>rosids</taxon>
        <taxon>fabids</taxon>
        <taxon>Rosales</taxon>
        <taxon>Moraceae</taxon>
        <taxon>Ficeae</taxon>
        <taxon>Ficus</taxon>
    </lineage>
</organism>
<dbReference type="PANTHER" id="PTHR46419:SF3">
    <property type="entry name" value="ADP-RIBOSYLATION FACTOR GTPASE-ACTIVATING PROTEIN AGD15-RELATED"/>
    <property type="match status" value="1"/>
</dbReference>
<evidence type="ECO:0000313" key="7">
    <source>
        <dbReference type="EMBL" id="GMN59295.1"/>
    </source>
</evidence>
<keyword evidence="3 5" id="KW-0863">Zinc-finger</keyword>
<keyword evidence="1" id="KW-0343">GTPase activation</keyword>